<organism evidence="1 2">
    <name type="scientific">Limibacillus halophilus</name>
    <dbReference type="NCBI Taxonomy" id="1579333"/>
    <lineage>
        <taxon>Bacteria</taxon>
        <taxon>Pseudomonadati</taxon>
        <taxon>Pseudomonadota</taxon>
        <taxon>Alphaproteobacteria</taxon>
        <taxon>Rhodospirillales</taxon>
        <taxon>Rhodovibrionaceae</taxon>
        <taxon>Limibacillus</taxon>
    </lineage>
</organism>
<gene>
    <name evidence="1" type="ORF">FHR98_002652</name>
</gene>
<reference evidence="1 2" key="1">
    <citation type="submission" date="2020-08" db="EMBL/GenBank/DDBJ databases">
        <title>Genomic Encyclopedia of Type Strains, Phase III (KMG-III): the genomes of soil and plant-associated and newly described type strains.</title>
        <authorList>
            <person name="Whitman W."/>
        </authorList>
    </citation>
    <scope>NUCLEOTIDE SEQUENCE [LARGE SCALE GENOMIC DNA]</scope>
    <source>
        <strain evidence="1 2">CECT 8803</strain>
    </source>
</reference>
<dbReference type="AlphaFoldDB" id="A0A839SXT6"/>
<name>A0A839SXT6_9PROT</name>
<comment type="caution">
    <text evidence="1">The sequence shown here is derived from an EMBL/GenBank/DDBJ whole genome shotgun (WGS) entry which is preliminary data.</text>
</comment>
<dbReference type="RefSeq" id="WP_183417169.1">
    <property type="nucleotide sequence ID" value="NZ_JACHXA010000008.1"/>
</dbReference>
<dbReference type="EMBL" id="JACHXA010000008">
    <property type="protein sequence ID" value="MBB3066346.1"/>
    <property type="molecule type" value="Genomic_DNA"/>
</dbReference>
<evidence type="ECO:0000313" key="1">
    <source>
        <dbReference type="EMBL" id="MBB3066346.1"/>
    </source>
</evidence>
<dbReference type="Proteomes" id="UP000581135">
    <property type="component" value="Unassembled WGS sequence"/>
</dbReference>
<accession>A0A839SXT6</accession>
<keyword evidence="2" id="KW-1185">Reference proteome</keyword>
<evidence type="ECO:0000313" key="2">
    <source>
        <dbReference type="Proteomes" id="UP000581135"/>
    </source>
</evidence>
<proteinExistence type="predicted"/>
<sequence length="45" mass="4978">MRKIGIILVLILLIGGIGGAVLATWDMPPPTQRMEKVIPNERLPR</sequence>
<protein>
    <submittedName>
        <fullName evidence="1">Uncharacterized protein</fullName>
    </submittedName>
</protein>